<comment type="caution">
    <text evidence="2">The sequence shown here is derived from an EMBL/GenBank/DDBJ whole genome shotgun (WGS) entry which is preliminary data.</text>
</comment>
<name>A0A4S3J013_9EURO</name>
<evidence type="ECO:0000313" key="3">
    <source>
        <dbReference type="Proteomes" id="UP000308092"/>
    </source>
</evidence>
<dbReference type="AlphaFoldDB" id="A0A4S3J013"/>
<protein>
    <submittedName>
        <fullName evidence="2">Uncharacterized protein</fullName>
    </submittedName>
</protein>
<sequence>MGKDSPPGRVTFYPLEIYQRGLLIHDSQDLQGECRIYRVNGGTRKLARHLAEGLDALCQCSCGEDSRLCTDTSPDGIGSEATSSMATPTSMASEAPPVRMPAAMLASMPTPASVNIRPRELVLTLLDRPEGSERLMGSLRNYP</sequence>
<dbReference type="VEuPathDB" id="FungiDB:EYZ11_012719"/>
<gene>
    <name evidence="2" type="ORF">EYZ11_012719</name>
</gene>
<keyword evidence="3" id="KW-1185">Reference proteome</keyword>
<evidence type="ECO:0000256" key="1">
    <source>
        <dbReference type="SAM" id="MobiDB-lite"/>
    </source>
</evidence>
<reference evidence="2 3" key="1">
    <citation type="submission" date="2019-03" db="EMBL/GenBank/DDBJ databases">
        <title>The genome sequence of a newly discovered highly antifungal drug resistant Aspergillus species, Aspergillus tanneri NIH 1004.</title>
        <authorList>
            <person name="Mounaud S."/>
            <person name="Singh I."/>
            <person name="Joardar V."/>
            <person name="Pakala S."/>
            <person name="Pakala S."/>
            <person name="Venepally P."/>
            <person name="Hoover J."/>
            <person name="Nierman W."/>
            <person name="Chung J."/>
            <person name="Losada L."/>
        </authorList>
    </citation>
    <scope>NUCLEOTIDE SEQUENCE [LARGE SCALE GENOMIC DNA]</scope>
    <source>
        <strain evidence="2 3">NIH1004</strain>
    </source>
</reference>
<dbReference type="EMBL" id="SOSA01001025">
    <property type="protein sequence ID" value="THC87832.1"/>
    <property type="molecule type" value="Genomic_DNA"/>
</dbReference>
<feature type="region of interest" description="Disordered" evidence="1">
    <location>
        <begin position="73"/>
        <end position="94"/>
    </location>
</feature>
<accession>A0A4S3J013</accession>
<feature type="compositionally biased region" description="Low complexity" evidence="1">
    <location>
        <begin position="79"/>
        <end position="94"/>
    </location>
</feature>
<evidence type="ECO:0000313" key="2">
    <source>
        <dbReference type="EMBL" id="THC87832.1"/>
    </source>
</evidence>
<proteinExistence type="predicted"/>
<dbReference type="Proteomes" id="UP000308092">
    <property type="component" value="Unassembled WGS sequence"/>
</dbReference>
<organism evidence="2 3">
    <name type="scientific">Aspergillus tanneri</name>
    <dbReference type="NCBI Taxonomy" id="1220188"/>
    <lineage>
        <taxon>Eukaryota</taxon>
        <taxon>Fungi</taxon>
        <taxon>Dikarya</taxon>
        <taxon>Ascomycota</taxon>
        <taxon>Pezizomycotina</taxon>
        <taxon>Eurotiomycetes</taxon>
        <taxon>Eurotiomycetidae</taxon>
        <taxon>Eurotiales</taxon>
        <taxon>Aspergillaceae</taxon>
        <taxon>Aspergillus</taxon>
        <taxon>Aspergillus subgen. Circumdati</taxon>
    </lineage>
</organism>